<comment type="caution">
    <text evidence="1">The sequence shown here is derived from an EMBL/GenBank/DDBJ whole genome shotgun (WGS) entry which is preliminary data.</text>
</comment>
<evidence type="ECO:0000313" key="2">
    <source>
        <dbReference type="Proteomes" id="UP001143304"/>
    </source>
</evidence>
<keyword evidence="2" id="KW-1185">Reference proteome</keyword>
<reference evidence="1" key="1">
    <citation type="submission" date="2019-02" db="EMBL/GenBank/DDBJ databases">
        <authorList>
            <person name="Li S.-H."/>
        </authorList>
    </citation>
    <scope>NUCLEOTIDE SEQUENCE</scope>
    <source>
        <strain evidence="1">IMCC11814</strain>
    </source>
</reference>
<proteinExistence type="predicted"/>
<dbReference type="EMBL" id="SHNO01000003">
    <property type="protein sequence ID" value="MCX2979236.1"/>
    <property type="molecule type" value="Genomic_DNA"/>
</dbReference>
<organism evidence="1 2">
    <name type="scientific">Candidatus Marimicrobium litorale</name>
    <dbReference type="NCBI Taxonomy" id="2518991"/>
    <lineage>
        <taxon>Bacteria</taxon>
        <taxon>Pseudomonadati</taxon>
        <taxon>Pseudomonadota</taxon>
        <taxon>Gammaproteobacteria</taxon>
        <taxon>Cellvibrionales</taxon>
        <taxon>Halieaceae</taxon>
        <taxon>Marimicrobium</taxon>
    </lineage>
</organism>
<gene>
    <name evidence="1" type="ORF">EYC82_18005</name>
</gene>
<evidence type="ECO:0008006" key="3">
    <source>
        <dbReference type="Google" id="ProtNLM"/>
    </source>
</evidence>
<dbReference type="RefSeq" id="WP_279251023.1">
    <property type="nucleotide sequence ID" value="NZ_SHNO01000003.1"/>
</dbReference>
<evidence type="ECO:0000313" key="1">
    <source>
        <dbReference type="EMBL" id="MCX2979236.1"/>
    </source>
</evidence>
<protein>
    <recommendedName>
        <fullName evidence="3">Lipocalin-like domain-containing protein</fullName>
    </recommendedName>
</protein>
<sequence length="157" mass="17511">MGIFRKISFLSAATIIIATMGVPMNAEQQAPDPIDGLPDLRGNWVGTYKVYLHGGHKMAEAEFRIVEQDGPYFRGKNAWRHVDKKQPMTTKIGKLISQDEEPFVGVIGFNNTSISIAEQDDMGALGGQLVNRDTMQLIYSEPGANAMVFRIELKRKR</sequence>
<dbReference type="Proteomes" id="UP001143304">
    <property type="component" value="Unassembled WGS sequence"/>
</dbReference>
<name>A0ABT3TAA6_9GAMM</name>
<accession>A0ABT3TAA6</accession>